<gene>
    <name evidence="1" type="ORF">Tc00.1047053507951.70</name>
</gene>
<dbReference type="Proteomes" id="UP000002296">
    <property type="component" value="Unassembled WGS sequence"/>
</dbReference>
<dbReference type="RefSeq" id="XP_818117.1">
    <property type="nucleotide sequence ID" value="XM_813024.1"/>
</dbReference>
<name>Q4DUT1_TRYCC</name>
<dbReference type="InParanoid" id="Q4DUT1"/>
<evidence type="ECO:0000313" key="2">
    <source>
        <dbReference type="Proteomes" id="UP000002296"/>
    </source>
</evidence>
<protein>
    <submittedName>
        <fullName evidence="1">Uncharacterized protein</fullName>
    </submittedName>
</protein>
<sequence>MSGVGDSGGGGGVKVVTHLDAAVSCYLSSPGVTPLEVYLTKVEDAAISLTQEFGSLVFSYEEHASRAGRATLECSTALLQGTVFLEERLREAMALANGVVEGMTGIAAAVKGMEDLLSEARKVAQDVSLVEDAIKAAEAARGRDANS</sequence>
<dbReference type="EMBL" id="AAHK01000161">
    <property type="protein sequence ID" value="EAN96266.1"/>
    <property type="molecule type" value="Genomic_DNA"/>
</dbReference>
<dbReference type="OMA" id="HETRKVA"/>
<organism evidence="1 2">
    <name type="scientific">Trypanosoma cruzi (strain CL Brener)</name>
    <dbReference type="NCBI Taxonomy" id="353153"/>
    <lineage>
        <taxon>Eukaryota</taxon>
        <taxon>Discoba</taxon>
        <taxon>Euglenozoa</taxon>
        <taxon>Kinetoplastea</taxon>
        <taxon>Metakinetoplastina</taxon>
        <taxon>Trypanosomatida</taxon>
        <taxon>Trypanosomatidae</taxon>
        <taxon>Trypanosoma</taxon>
        <taxon>Schizotrypanum</taxon>
    </lineage>
</organism>
<proteinExistence type="predicted"/>
<reference evidence="1 2" key="1">
    <citation type="journal article" date="2005" name="Science">
        <title>The genome sequence of Trypanosoma cruzi, etiologic agent of Chagas disease.</title>
        <authorList>
            <person name="El-Sayed N.M."/>
            <person name="Myler P.J."/>
            <person name="Bartholomeu D.C."/>
            <person name="Nilsson D."/>
            <person name="Aggarwal G."/>
            <person name="Tran A.N."/>
            <person name="Ghedin E."/>
            <person name="Worthey E.A."/>
            <person name="Delcher A.L."/>
            <person name="Blandin G."/>
            <person name="Westenberger S.J."/>
            <person name="Caler E."/>
            <person name="Cerqueira G.C."/>
            <person name="Branche C."/>
            <person name="Haas B."/>
            <person name="Anupama A."/>
            <person name="Arner E."/>
            <person name="Aslund L."/>
            <person name="Attipoe P."/>
            <person name="Bontempi E."/>
            <person name="Bringaud F."/>
            <person name="Burton P."/>
            <person name="Cadag E."/>
            <person name="Campbell D.A."/>
            <person name="Carrington M."/>
            <person name="Crabtree J."/>
            <person name="Darban H."/>
            <person name="da Silveira J.F."/>
            <person name="de Jong P."/>
            <person name="Edwards K."/>
            <person name="Englund P.T."/>
            <person name="Fazelina G."/>
            <person name="Feldblyum T."/>
            <person name="Ferella M."/>
            <person name="Frasch A.C."/>
            <person name="Gull K."/>
            <person name="Horn D."/>
            <person name="Hou L."/>
            <person name="Huang Y."/>
            <person name="Kindlund E."/>
            <person name="Klingbeil M."/>
            <person name="Kluge S."/>
            <person name="Koo H."/>
            <person name="Lacerda D."/>
            <person name="Levin M.J."/>
            <person name="Lorenzi H."/>
            <person name="Louie T."/>
            <person name="Machado C.R."/>
            <person name="McCulloch R."/>
            <person name="McKenna A."/>
            <person name="Mizuno Y."/>
            <person name="Mottram J.C."/>
            <person name="Nelson S."/>
            <person name="Ochaya S."/>
            <person name="Osoegawa K."/>
            <person name="Pai G."/>
            <person name="Parsons M."/>
            <person name="Pentony M."/>
            <person name="Pettersson U."/>
            <person name="Pop M."/>
            <person name="Ramirez J.L."/>
            <person name="Rinta J."/>
            <person name="Robertson L."/>
            <person name="Salzberg S.L."/>
            <person name="Sanchez D.O."/>
            <person name="Seyler A."/>
            <person name="Sharma R."/>
            <person name="Shetty J."/>
            <person name="Simpson A.J."/>
            <person name="Sisk E."/>
            <person name="Tammi M.T."/>
            <person name="Tarleton R."/>
            <person name="Teixeira S."/>
            <person name="Van Aken S."/>
            <person name="Vogt C."/>
            <person name="Ward P.N."/>
            <person name="Wickstead B."/>
            <person name="Wortman J."/>
            <person name="White O."/>
            <person name="Fraser C.M."/>
            <person name="Stuart K.D."/>
            <person name="Andersson B."/>
        </authorList>
    </citation>
    <scope>NUCLEOTIDE SEQUENCE [LARGE SCALE GENOMIC DNA]</scope>
    <source>
        <strain evidence="1 2">CL Brener</strain>
    </source>
</reference>
<keyword evidence="2" id="KW-1185">Reference proteome</keyword>
<evidence type="ECO:0000313" key="1">
    <source>
        <dbReference type="EMBL" id="EAN96266.1"/>
    </source>
</evidence>
<dbReference type="AlphaFoldDB" id="Q4DUT1"/>
<comment type="caution">
    <text evidence="1">The sequence shown here is derived from an EMBL/GenBank/DDBJ whole genome shotgun (WGS) entry which is preliminary data.</text>
</comment>
<dbReference type="KEGG" id="tcr:507951.70"/>
<accession>Q4DUT1</accession>
<dbReference type="SMR" id="Q4DUT1"/>
<dbReference type="GeneID" id="3550296"/>
<dbReference type="PaxDb" id="353153-Q4DUT1"/>